<keyword evidence="3" id="KW-1185">Reference proteome</keyword>
<evidence type="ECO:0000313" key="2">
    <source>
        <dbReference type="EMBL" id="KTD35873.1"/>
    </source>
</evidence>
<dbReference type="STRING" id="45070.Lnau_0857"/>
<dbReference type="EMBL" id="LNYO01000013">
    <property type="protein sequence ID" value="KTD35873.1"/>
    <property type="molecule type" value="Genomic_DNA"/>
</dbReference>
<dbReference type="OrthoDB" id="5639734at2"/>
<gene>
    <name evidence="2" type="ORF">Lnau_0857</name>
</gene>
<dbReference type="AlphaFoldDB" id="A0A0W0WU67"/>
<evidence type="ECO:0000256" key="1">
    <source>
        <dbReference type="SAM" id="Phobius"/>
    </source>
</evidence>
<evidence type="ECO:0000313" key="3">
    <source>
        <dbReference type="Proteomes" id="UP000054725"/>
    </source>
</evidence>
<reference evidence="2 3" key="1">
    <citation type="submission" date="2015-11" db="EMBL/GenBank/DDBJ databases">
        <title>Genomic analysis of 38 Legionella species identifies large and diverse effector repertoires.</title>
        <authorList>
            <person name="Burstein D."/>
            <person name="Amaro F."/>
            <person name="Zusman T."/>
            <person name="Lifshitz Z."/>
            <person name="Cohen O."/>
            <person name="Gilbert J.A."/>
            <person name="Pupko T."/>
            <person name="Shuman H.A."/>
            <person name="Segal G."/>
        </authorList>
    </citation>
    <scope>NUCLEOTIDE SEQUENCE [LARGE SCALE GENOMIC DNA]</scope>
    <source>
        <strain evidence="2 3">ATCC 49506</strain>
    </source>
</reference>
<dbReference type="PATRIC" id="fig|45070.6.peg.908"/>
<protein>
    <submittedName>
        <fullName evidence="2">Rho GTPase (Miro-like)</fullName>
    </submittedName>
</protein>
<sequence length="372" mass="41079">MYYNRATCTFKIRLMPIQIVLLGNQKSGKSTLSKRLTHPEIPVNLSSRSDDNSQFMQFAEYGFSNQWSIWTINRRLERRLSSLYYTPADIALYCVDLSVPYDVEKIVEELSQFRIENPDAPIVLVGTKKDQCEDDPEKLISSIHRTIQVRLQEQGFEGLAEPISFAAENNEDLNKLVGQLQSFPIQQEKPATFLLEKARNKLPRDSSLYQAIDHFISILEELDLSEVQLTQLGEQANELIYDLRNPYYLAKDQALETFAKKCHDILDEQPSKVANAIEGIVAAVLVSLFAFAVGFAIGCAFGAWSGPFALLTGIATGSAAAVTLVTVSGGCGALIGGLTAFGVFKSPSVGSQAINEIKTAAMEQPLEEIISI</sequence>
<comment type="caution">
    <text evidence="2">The sequence shown here is derived from an EMBL/GenBank/DDBJ whole genome shotgun (WGS) entry which is preliminary data.</text>
</comment>
<dbReference type="SUPFAM" id="SSF52540">
    <property type="entry name" value="P-loop containing nucleoside triphosphate hydrolases"/>
    <property type="match status" value="1"/>
</dbReference>
<keyword evidence="1" id="KW-1133">Transmembrane helix</keyword>
<dbReference type="CDD" id="cd00882">
    <property type="entry name" value="Ras_like_GTPase"/>
    <property type="match status" value="1"/>
</dbReference>
<feature type="transmembrane region" description="Helical" evidence="1">
    <location>
        <begin position="280"/>
        <end position="304"/>
    </location>
</feature>
<proteinExistence type="predicted"/>
<dbReference type="Pfam" id="PF08477">
    <property type="entry name" value="Roc"/>
    <property type="match status" value="1"/>
</dbReference>
<organism evidence="2 3">
    <name type="scientific">Legionella nautarum</name>
    <dbReference type="NCBI Taxonomy" id="45070"/>
    <lineage>
        <taxon>Bacteria</taxon>
        <taxon>Pseudomonadati</taxon>
        <taxon>Pseudomonadota</taxon>
        <taxon>Gammaproteobacteria</taxon>
        <taxon>Legionellales</taxon>
        <taxon>Legionellaceae</taxon>
        <taxon>Legionella</taxon>
    </lineage>
</organism>
<dbReference type="InterPro" id="IPR027417">
    <property type="entry name" value="P-loop_NTPase"/>
</dbReference>
<keyword evidence="1" id="KW-0812">Transmembrane</keyword>
<dbReference type="Proteomes" id="UP000054725">
    <property type="component" value="Unassembled WGS sequence"/>
</dbReference>
<accession>A0A0W0WU67</accession>
<name>A0A0W0WU67_9GAMM</name>
<dbReference type="Gene3D" id="3.40.50.300">
    <property type="entry name" value="P-loop containing nucleotide triphosphate hydrolases"/>
    <property type="match status" value="1"/>
</dbReference>
<keyword evidence="1" id="KW-0472">Membrane</keyword>
<feature type="transmembrane region" description="Helical" evidence="1">
    <location>
        <begin position="310"/>
        <end position="335"/>
    </location>
</feature>